<dbReference type="EMBL" id="CP002691">
    <property type="protein sequence ID" value="AEE48399.1"/>
    <property type="molecule type" value="Genomic_DNA"/>
</dbReference>
<keyword evidence="1 4" id="KW-0560">Oxidoreductase</keyword>
<dbReference type="Gene3D" id="3.40.50.720">
    <property type="entry name" value="NAD(P)-binding Rossmann-like Domain"/>
    <property type="match status" value="1"/>
</dbReference>
<accession>F4KZA4</accession>
<gene>
    <name evidence="4" type="ordered locus">Halhy_0489</name>
</gene>
<dbReference type="KEGG" id="hhy:Halhy_0489"/>
<dbReference type="CDD" id="cd08261">
    <property type="entry name" value="Zn_ADH7"/>
    <property type="match status" value="1"/>
</dbReference>
<dbReference type="SUPFAM" id="SSF51735">
    <property type="entry name" value="NAD(P)-binding Rossmann-fold domains"/>
    <property type="match status" value="1"/>
</dbReference>
<dbReference type="GO" id="GO:0003939">
    <property type="term" value="F:L-iditol 2-dehydrogenase (NAD+) activity"/>
    <property type="evidence" value="ECO:0007669"/>
    <property type="project" value="UniProtKB-EC"/>
</dbReference>
<dbReference type="Pfam" id="PF00107">
    <property type="entry name" value="ADH_zinc_N"/>
    <property type="match status" value="1"/>
</dbReference>
<organism evidence="4 5">
    <name type="scientific">Haliscomenobacter hydrossis (strain ATCC 27775 / DSM 1100 / LMG 10767 / O)</name>
    <dbReference type="NCBI Taxonomy" id="760192"/>
    <lineage>
        <taxon>Bacteria</taxon>
        <taxon>Pseudomonadati</taxon>
        <taxon>Bacteroidota</taxon>
        <taxon>Saprospiria</taxon>
        <taxon>Saprospirales</taxon>
        <taxon>Haliscomenobacteraceae</taxon>
        <taxon>Haliscomenobacter</taxon>
    </lineage>
</organism>
<dbReference type="SUPFAM" id="SSF50129">
    <property type="entry name" value="GroES-like"/>
    <property type="match status" value="1"/>
</dbReference>
<dbReference type="EC" id="1.1.1.14" evidence="4"/>
<sequence length="348" mass="38055">MVINKKMKALTCIKPGELAYTTKENPPLEQGRAIIKIKRIGICGTDLHAFEGTQPFFSYPRILGHELSGILAEFDEAPGFMHGESVTFIPYFNCGTCVACRVGKTNCCTQLQVCGVHIDGGMVEYLSVPSTSLVHGEGLSFDELALVEPLAIGAHGVQRANISKGEFVLVIGAGPIGLGTMEFARIAGGKVIALDINEHRLQFCKEKLRVPYVVNALATNVVEQLLDITNGDMPTVVIDATGSLKAINNAFQYLAHGGRYVLIGLQKGEIAFSHPEFHKREGTLMSSRNATRQDFEQVITNLKQKKINPATYITHRVMFDEVSAEFEHWLNPANGVIKAMVEVPHSSF</sequence>
<name>F4KZA4_HALH1</name>
<dbReference type="Pfam" id="PF08240">
    <property type="entry name" value="ADH_N"/>
    <property type="match status" value="1"/>
</dbReference>
<evidence type="ECO:0000313" key="5">
    <source>
        <dbReference type="Proteomes" id="UP000008461"/>
    </source>
</evidence>
<feature type="domain" description="Alcohol dehydrogenase-like C-terminal" evidence="2">
    <location>
        <begin position="175"/>
        <end position="302"/>
    </location>
</feature>
<dbReference type="Proteomes" id="UP000008461">
    <property type="component" value="Chromosome"/>
</dbReference>
<reference evidence="4 5" key="1">
    <citation type="journal article" date="2011" name="Stand. Genomic Sci.">
        <title>Complete genome sequence of Haliscomenobacter hydrossis type strain (O).</title>
        <authorList>
            <consortium name="US DOE Joint Genome Institute (JGI-PGF)"/>
            <person name="Daligault H."/>
            <person name="Lapidus A."/>
            <person name="Zeytun A."/>
            <person name="Nolan M."/>
            <person name="Lucas S."/>
            <person name="Del Rio T.G."/>
            <person name="Tice H."/>
            <person name="Cheng J.F."/>
            <person name="Tapia R."/>
            <person name="Han C."/>
            <person name="Goodwin L."/>
            <person name="Pitluck S."/>
            <person name="Liolios K."/>
            <person name="Pagani I."/>
            <person name="Ivanova N."/>
            <person name="Huntemann M."/>
            <person name="Mavromatis K."/>
            <person name="Mikhailova N."/>
            <person name="Pati A."/>
            <person name="Chen A."/>
            <person name="Palaniappan K."/>
            <person name="Land M."/>
            <person name="Hauser L."/>
            <person name="Brambilla E.M."/>
            <person name="Rohde M."/>
            <person name="Verbarg S."/>
            <person name="Goker M."/>
            <person name="Bristow J."/>
            <person name="Eisen J.A."/>
            <person name="Markowitz V."/>
            <person name="Hugenholtz P."/>
            <person name="Kyrpides N.C."/>
            <person name="Klenk H.P."/>
            <person name="Woyke T."/>
        </authorList>
    </citation>
    <scope>NUCLEOTIDE SEQUENCE [LARGE SCALE GENOMIC DNA]</scope>
    <source>
        <strain evidence="5">ATCC 27775 / DSM 1100 / LMG 10767 / O</strain>
    </source>
</reference>
<evidence type="ECO:0000313" key="4">
    <source>
        <dbReference type="EMBL" id="AEE48399.1"/>
    </source>
</evidence>
<dbReference type="InterPro" id="IPR013149">
    <property type="entry name" value="ADH-like_C"/>
</dbReference>
<dbReference type="AlphaFoldDB" id="F4KZA4"/>
<protein>
    <submittedName>
        <fullName evidence="4">L-iditol 2-dehydrogenase</fullName>
        <ecNumber evidence="4">1.1.1.14</ecNumber>
    </submittedName>
</protein>
<dbReference type="InterPro" id="IPR011032">
    <property type="entry name" value="GroES-like_sf"/>
</dbReference>
<reference key="2">
    <citation type="submission" date="2011-04" db="EMBL/GenBank/DDBJ databases">
        <title>Complete sequence of chromosome of Haliscomenobacter hydrossis DSM 1100.</title>
        <authorList>
            <consortium name="US DOE Joint Genome Institute (JGI-PGF)"/>
            <person name="Lucas S."/>
            <person name="Han J."/>
            <person name="Lapidus A."/>
            <person name="Bruce D."/>
            <person name="Goodwin L."/>
            <person name="Pitluck S."/>
            <person name="Peters L."/>
            <person name="Kyrpides N."/>
            <person name="Mavromatis K."/>
            <person name="Ivanova N."/>
            <person name="Ovchinnikova G."/>
            <person name="Pagani I."/>
            <person name="Daligault H."/>
            <person name="Detter J.C."/>
            <person name="Han C."/>
            <person name="Land M."/>
            <person name="Hauser L."/>
            <person name="Markowitz V."/>
            <person name="Cheng J.-F."/>
            <person name="Hugenholtz P."/>
            <person name="Woyke T."/>
            <person name="Wu D."/>
            <person name="Verbarg S."/>
            <person name="Frueling A."/>
            <person name="Brambilla E."/>
            <person name="Klenk H.-P."/>
            <person name="Eisen J.A."/>
        </authorList>
    </citation>
    <scope>NUCLEOTIDE SEQUENCE</scope>
    <source>
        <strain>DSM 1100</strain>
    </source>
</reference>
<dbReference type="InterPro" id="IPR013154">
    <property type="entry name" value="ADH-like_N"/>
</dbReference>
<dbReference type="InterPro" id="IPR050129">
    <property type="entry name" value="Zn_alcohol_dh"/>
</dbReference>
<dbReference type="STRING" id="760192.Halhy_0489"/>
<feature type="domain" description="Alcohol dehydrogenase-like N-terminal" evidence="3">
    <location>
        <begin position="30"/>
        <end position="134"/>
    </location>
</feature>
<dbReference type="HOGENOM" id="CLU_026673_11_0_10"/>
<evidence type="ECO:0000259" key="2">
    <source>
        <dbReference type="Pfam" id="PF00107"/>
    </source>
</evidence>
<evidence type="ECO:0000256" key="1">
    <source>
        <dbReference type="ARBA" id="ARBA00023002"/>
    </source>
</evidence>
<dbReference type="eggNOG" id="COG1063">
    <property type="taxonomic scope" value="Bacteria"/>
</dbReference>
<proteinExistence type="predicted"/>
<dbReference type="Gene3D" id="3.90.180.10">
    <property type="entry name" value="Medium-chain alcohol dehydrogenases, catalytic domain"/>
    <property type="match status" value="1"/>
</dbReference>
<evidence type="ECO:0000259" key="3">
    <source>
        <dbReference type="Pfam" id="PF08240"/>
    </source>
</evidence>
<keyword evidence="5" id="KW-1185">Reference proteome</keyword>
<dbReference type="PANTHER" id="PTHR43401:SF3">
    <property type="entry name" value="L-GALACTONATE-5-DEHYDROGENASE"/>
    <property type="match status" value="1"/>
</dbReference>
<dbReference type="PANTHER" id="PTHR43401">
    <property type="entry name" value="L-THREONINE 3-DEHYDROGENASE"/>
    <property type="match status" value="1"/>
</dbReference>
<dbReference type="InterPro" id="IPR036291">
    <property type="entry name" value="NAD(P)-bd_dom_sf"/>
</dbReference>